<dbReference type="AlphaFoldDB" id="A0A382ISD9"/>
<sequence>MTSNRDNIIFEKTSFLQGVNSPFIKELYLQYLENPGAVPQSWKEFFDGLDENKEAVQKEILGPSWAPKKNNNLKISTVKKNIAEDKEAIINKTPVSQTNYEK</sequence>
<feature type="domain" description="2-oxoglutarate dehydrogenase E1 component N-terminal" evidence="1">
    <location>
        <begin position="13"/>
        <end position="52"/>
    </location>
</feature>
<dbReference type="EMBL" id="UINC01068856">
    <property type="protein sequence ID" value="SVC01783.1"/>
    <property type="molecule type" value="Genomic_DNA"/>
</dbReference>
<name>A0A382ISD9_9ZZZZ</name>
<gene>
    <name evidence="2" type="ORF">METZ01_LOCUS254637</name>
</gene>
<organism evidence="2">
    <name type="scientific">marine metagenome</name>
    <dbReference type="NCBI Taxonomy" id="408172"/>
    <lineage>
        <taxon>unclassified sequences</taxon>
        <taxon>metagenomes</taxon>
        <taxon>ecological metagenomes</taxon>
    </lineage>
</organism>
<protein>
    <recommendedName>
        <fullName evidence="1">2-oxoglutarate dehydrogenase E1 component N-terminal domain-containing protein</fullName>
    </recommendedName>
</protein>
<reference evidence="2" key="1">
    <citation type="submission" date="2018-05" db="EMBL/GenBank/DDBJ databases">
        <authorList>
            <person name="Lanie J.A."/>
            <person name="Ng W.-L."/>
            <person name="Kazmierczak K.M."/>
            <person name="Andrzejewski T.M."/>
            <person name="Davidsen T.M."/>
            <person name="Wayne K.J."/>
            <person name="Tettelin H."/>
            <person name="Glass J.I."/>
            <person name="Rusch D."/>
            <person name="Podicherti R."/>
            <person name="Tsui H.-C.T."/>
            <person name="Winkler M.E."/>
        </authorList>
    </citation>
    <scope>NUCLEOTIDE SEQUENCE</scope>
</reference>
<accession>A0A382ISD9</accession>
<evidence type="ECO:0000313" key="2">
    <source>
        <dbReference type="EMBL" id="SVC01783.1"/>
    </source>
</evidence>
<proteinExistence type="predicted"/>
<dbReference type="InterPro" id="IPR032106">
    <property type="entry name" value="2-oxogl_dehyd_N"/>
</dbReference>
<evidence type="ECO:0000259" key="1">
    <source>
        <dbReference type="Pfam" id="PF16078"/>
    </source>
</evidence>
<dbReference type="Pfam" id="PF16078">
    <property type="entry name" value="2-oxogl_dehyd_N"/>
    <property type="match status" value="1"/>
</dbReference>
<feature type="non-terminal residue" evidence="2">
    <location>
        <position position="102"/>
    </location>
</feature>